<gene>
    <name evidence="1" type="ORF">PFISCL1PPCAC_2462</name>
</gene>
<feature type="non-terminal residue" evidence="1">
    <location>
        <position position="1"/>
    </location>
</feature>
<dbReference type="Proteomes" id="UP001432322">
    <property type="component" value="Unassembled WGS sequence"/>
</dbReference>
<protein>
    <recommendedName>
        <fullName evidence="3">Decapping nuclease</fullName>
    </recommendedName>
</protein>
<sequence length="317" mass="36150">QGPQSLLGKLEVVALGKTENDSFLYWAFPLCFSQSRLERRKRTSNACSLINVIIAEEFYGNRNLSDCLQLNSNGQEGMTEMEKAAMVWHKVCPPELVMKEAIITGNKIYDVERERGIHSVMYAGKDKPLKDLMTIDEAIQARNRFVVGDSDAKQETSECSMMNEVDTIRVKGEIGKRLPKIVNFTIRHSALSDWNIFCFTLACNHQAVSLVYRKDSDLFCILDPHEHDCYTGAIIAISSRKNFDQLSVWMQERIFVGMIHKRKKFFFLTLLQWSSPYAVSPLNPNSPIVSNIYQPKYNLNTLRLSLIAPVYDSSDSD</sequence>
<evidence type="ECO:0008006" key="3">
    <source>
        <dbReference type="Google" id="ProtNLM"/>
    </source>
</evidence>
<feature type="non-terminal residue" evidence="1">
    <location>
        <position position="317"/>
    </location>
</feature>
<evidence type="ECO:0000313" key="1">
    <source>
        <dbReference type="EMBL" id="GMT11165.1"/>
    </source>
</evidence>
<accession>A0AAV5UV48</accession>
<name>A0AAV5UV48_9BILA</name>
<proteinExistence type="predicted"/>
<dbReference type="EMBL" id="BTSY01000001">
    <property type="protein sequence ID" value="GMT11165.1"/>
    <property type="molecule type" value="Genomic_DNA"/>
</dbReference>
<evidence type="ECO:0000313" key="2">
    <source>
        <dbReference type="Proteomes" id="UP001432322"/>
    </source>
</evidence>
<dbReference type="PANTHER" id="PTHR37962:SF2">
    <property type="entry name" value="MALE STERILE (3) 76CA"/>
    <property type="match status" value="1"/>
</dbReference>
<organism evidence="1 2">
    <name type="scientific">Pristionchus fissidentatus</name>
    <dbReference type="NCBI Taxonomy" id="1538716"/>
    <lineage>
        <taxon>Eukaryota</taxon>
        <taxon>Metazoa</taxon>
        <taxon>Ecdysozoa</taxon>
        <taxon>Nematoda</taxon>
        <taxon>Chromadorea</taxon>
        <taxon>Rhabditida</taxon>
        <taxon>Rhabditina</taxon>
        <taxon>Diplogasteromorpha</taxon>
        <taxon>Diplogasteroidea</taxon>
        <taxon>Neodiplogasteridae</taxon>
        <taxon>Pristionchus</taxon>
    </lineage>
</organism>
<comment type="caution">
    <text evidence="1">The sequence shown here is derived from an EMBL/GenBank/DDBJ whole genome shotgun (WGS) entry which is preliminary data.</text>
</comment>
<reference evidence="1" key="1">
    <citation type="submission" date="2023-10" db="EMBL/GenBank/DDBJ databases">
        <title>Genome assembly of Pristionchus species.</title>
        <authorList>
            <person name="Yoshida K."/>
            <person name="Sommer R.J."/>
        </authorList>
    </citation>
    <scope>NUCLEOTIDE SEQUENCE</scope>
    <source>
        <strain evidence="1">RS5133</strain>
    </source>
</reference>
<dbReference type="PANTHER" id="PTHR37962">
    <property type="entry name" value="MALE STERILE (3) 76CA"/>
    <property type="match status" value="1"/>
</dbReference>
<keyword evidence="2" id="KW-1185">Reference proteome</keyword>
<dbReference type="AlphaFoldDB" id="A0AAV5UV48"/>